<protein>
    <submittedName>
        <fullName evidence="1">Uncharacterized protein</fullName>
    </submittedName>
</protein>
<dbReference type="AlphaFoldDB" id="A0A4C1WD51"/>
<name>A0A4C1WD51_EUMVA</name>
<dbReference type="Proteomes" id="UP000299102">
    <property type="component" value="Unassembled WGS sequence"/>
</dbReference>
<organism evidence="1 2">
    <name type="scientific">Eumeta variegata</name>
    <name type="common">Bagworm moth</name>
    <name type="synonym">Eumeta japonica</name>
    <dbReference type="NCBI Taxonomy" id="151549"/>
    <lineage>
        <taxon>Eukaryota</taxon>
        <taxon>Metazoa</taxon>
        <taxon>Ecdysozoa</taxon>
        <taxon>Arthropoda</taxon>
        <taxon>Hexapoda</taxon>
        <taxon>Insecta</taxon>
        <taxon>Pterygota</taxon>
        <taxon>Neoptera</taxon>
        <taxon>Endopterygota</taxon>
        <taxon>Lepidoptera</taxon>
        <taxon>Glossata</taxon>
        <taxon>Ditrysia</taxon>
        <taxon>Tineoidea</taxon>
        <taxon>Psychidae</taxon>
        <taxon>Oiketicinae</taxon>
        <taxon>Eumeta</taxon>
    </lineage>
</organism>
<sequence length="63" mass="7054">RAGAGAPPPDHFQNVIVMTIMESHRGARDERRRSNACEAISFDRRFGPRRLPPRNAFALSPPV</sequence>
<proteinExistence type="predicted"/>
<evidence type="ECO:0000313" key="2">
    <source>
        <dbReference type="Proteomes" id="UP000299102"/>
    </source>
</evidence>
<comment type="caution">
    <text evidence="1">The sequence shown here is derived from an EMBL/GenBank/DDBJ whole genome shotgun (WGS) entry which is preliminary data.</text>
</comment>
<keyword evidence="2" id="KW-1185">Reference proteome</keyword>
<dbReference type="EMBL" id="BGZK01000535">
    <property type="protein sequence ID" value="GBP48973.1"/>
    <property type="molecule type" value="Genomic_DNA"/>
</dbReference>
<feature type="non-terminal residue" evidence="1">
    <location>
        <position position="1"/>
    </location>
</feature>
<accession>A0A4C1WD51</accession>
<reference evidence="1 2" key="1">
    <citation type="journal article" date="2019" name="Commun. Biol.">
        <title>The bagworm genome reveals a unique fibroin gene that provides high tensile strength.</title>
        <authorList>
            <person name="Kono N."/>
            <person name="Nakamura H."/>
            <person name="Ohtoshi R."/>
            <person name="Tomita M."/>
            <person name="Numata K."/>
            <person name="Arakawa K."/>
        </authorList>
    </citation>
    <scope>NUCLEOTIDE SEQUENCE [LARGE SCALE GENOMIC DNA]</scope>
</reference>
<evidence type="ECO:0000313" key="1">
    <source>
        <dbReference type="EMBL" id="GBP48973.1"/>
    </source>
</evidence>
<gene>
    <name evidence="1" type="ORF">EVAR_35593_1</name>
</gene>